<dbReference type="Pfam" id="PF20466">
    <property type="entry name" value="MmeI_TRD"/>
    <property type="match status" value="1"/>
</dbReference>
<dbReference type="RefSeq" id="WP_322474886.1">
    <property type="nucleotide sequence ID" value="NZ_JBHRZG010000009.1"/>
</dbReference>
<comment type="caution">
    <text evidence="2">The sequence shown here is derived from an EMBL/GenBank/DDBJ whole genome shotgun (WGS) entry which is preliminary data.</text>
</comment>
<dbReference type="InterPro" id="IPR046820">
    <property type="entry name" value="MmeI_TRD"/>
</dbReference>
<evidence type="ECO:0000313" key="3">
    <source>
        <dbReference type="Proteomes" id="UP001595803"/>
    </source>
</evidence>
<accession>A0ABV7Z739</accession>
<proteinExistence type="predicted"/>
<protein>
    <submittedName>
        <fullName evidence="2">Type IIL restriction-modification enzyme MmeI</fullName>
    </submittedName>
</protein>
<gene>
    <name evidence="2" type="ORF">ACFOSB_08385</name>
</gene>
<dbReference type="Proteomes" id="UP001595803">
    <property type="component" value="Unassembled WGS sequence"/>
</dbReference>
<evidence type="ECO:0000313" key="2">
    <source>
        <dbReference type="EMBL" id="MFC3832874.1"/>
    </source>
</evidence>
<reference evidence="3" key="1">
    <citation type="journal article" date="2019" name="Int. J. Syst. Evol. Microbiol.">
        <title>The Global Catalogue of Microorganisms (GCM) 10K type strain sequencing project: providing services to taxonomists for standard genome sequencing and annotation.</title>
        <authorList>
            <consortium name="The Broad Institute Genomics Platform"/>
            <consortium name="The Broad Institute Genome Sequencing Center for Infectious Disease"/>
            <person name="Wu L."/>
            <person name="Ma J."/>
        </authorList>
    </citation>
    <scope>NUCLEOTIDE SEQUENCE [LARGE SCALE GENOMIC DNA]</scope>
    <source>
        <strain evidence="3">CCTCC AB 2017081</strain>
    </source>
</reference>
<keyword evidence="3" id="KW-1185">Reference proteome</keyword>
<name>A0ABV7Z739_9DEIO</name>
<feature type="domain" description="MmeI-like target recognition" evidence="1">
    <location>
        <begin position="82"/>
        <end position="263"/>
    </location>
</feature>
<organism evidence="2 3">
    <name type="scientific">Deinococcus rufus</name>
    <dbReference type="NCBI Taxonomy" id="2136097"/>
    <lineage>
        <taxon>Bacteria</taxon>
        <taxon>Thermotogati</taxon>
        <taxon>Deinococcota</taxon>
        <taxon>Deinococci</taxon>
        <taxon>Deinococcales</taxon>
        <taxon>Deinococcaceae</taxon>
        <taxon>Deinococcus</taxon>
    </lineage>
</organism>
<evidence type="ECO:0000259" key="1">
    <source>
        <dbReference type="Pfam" id="PF20466"/>
    </source>
</evidence>
<dbReference type="EMBL" id="JBHRZG010000009">
    <property type="protein sequence ID" value="MFC3832874.1"/>
    <property type="molecule type" value="Genomic_DNA"/>
</dbReference>
<sequence>MDAADGAAVRVAMTVGEAGRTSGELTTVTRELDTAGEGDTLVGETSSVTGMIHPNLTVGVNLTDTLPLKANDGLCAVGMKTIGAGFLLTEDEAASFGAMTDPVVARHVRPYVNGRDLMSRTRGKYVIDFHGLPEEGVRSEFPALYQHLRNHVYDLRQQNNNALFRELWWVLGHSRPVFRAFTAGLTRYVVTLETAKHQVFQFIDASVVPDSTLVTFGFEDAYHLGVLSSRHHVVWSLAQGSRLGVGNDPRYNKTTCFETFPFPYATPEQQGQIRESAQALDDHRKARQEIHPALTLTGMYNVLAKLRSGEPLDAAEQKIHDQGLITVLRELHDRLDEAVAAAYGTASRPSDQDILATLASLNAARAAEERAGTVRYLRPEYQDPGRRVQEGLGIAVPPTVPKVAALQPFPTSLPAQVQAVRQRLQQAGQPLTSREVALAFTGARPSQVEEIIATLVMLGQARLTTTGAADVRYAA</sequence>